<dbReference type="GO" id="GO:0036435">
    <property type="term" value="F:K48-linked polyubiquitin modification-dependent protein binding"/>
    <property type="evidence" value="ECO:0007669"/>
    <property type="project" value="UniProtKB-ARBA"/>
</dbReference>
<keyword evidence="9" id="KW-0175">Coiled coil</keyword>
<dbReference type="SMART" id="SM01399">
    <property type="entry name" value="Sybindin"/>
    <property type="match status" value="1"/>
</dbReference>
<dbReference type="InterPro" id="IPR027040">
    <property type="entry name" value="PSMD4"/>
</dbReference>
<name>A0A1B7P955_9EURO</name>
<dbReference type="SUPFAM" id="SSF53300">
    <property type="entry name" value="vWA-like"/>
    <property type="match status" value="1"/>
</dbReference>
<dbReference type="GO" id="GO:0008540">
    <property type="term" value="C:proteasome regulatory particle, base subcomplex"/>
    <property type="evidence" value="ECO:0007669"/>
    <property type="project" value="TreeGrafter"/>
</dbReference>
<dbReference type="EMBL" id="LGUA01000004">
    <property type="protein sequence ID" value="OAX85528.1"/>
    <property type="molecule type" value="Genomic_DNA"/>
</dbReference>
<keyword evidence="8" id="KW-0333">Golgi apparatus</keyword>
<keyword evidence="13" id="KW-1185">Reference proteome</keyword>
<evidence type="ECO:0000256" key="2">
    <source>
        <dbReference type="ARBA" id="ARBA00004555"/>
    </source>
</evidence>
<evidence type="ECO:0000256" key="10">
    <source>
        <dbReference type="SAM" id="MobiDB-lite"/>
    </source>
</evidence>
<dbReference type="PANTHER" id="PTHR10223">
    <property type="entry name" value="26S PROTEASOME NON-ATPASE REGULATORY SUBUNIT 4"/>
    <property type="match status" value="1"/>
</dbReference>
<organism evidence="12 13">
    <name type="scientific">Emergomyces africanus</name>
    <dbReference type="NCBI Taxonomy" id="1955775"/>
    <lineage>
        <taxon>Eukaryota</taxon>
        <taxon>Fungi</taxon>
        <taxon>Dikarya</taxon>
        <taxon>Ascomycota</taxon>
        <taxon>Pezizomycotina</taxon>
        <taxon>Eurotiomycetes</taxon>
        <taxon>Eurotiomycetidae</taxon>
        <taxon>Onygenales</taxon>
        <taxon>Ajellomycetaceae</taxon>
        <taxon>Emergomyces</taxon>
    </lineage>
</organism>
<dbReference type="PANTHER" id="PTHR10223:SF0">
    <property type="entry name" value="26S PROTEASOME NON-ATPASE REGULATORY SUBUNIT 4"/>
    <property type="match status" value="1"/>
</dbReference>
<evidence type="ECO:0000256" key="1">
    <source>
        <dbReference type="ARBA" id="ARBA00004240"/>
    </source>
</evidence>
<dbReference type="InterPro" id="IPR011012">
    <property type="entry name" value="Longin-like_dom_sf"/>
</dbReference>
<dbReference type="CDD" id="cd01452">
    <property type="entry name" value="VWA_26S_proteasome_subunit"/>
    <property type="match status" value="1"/>
</dbReference>
<dbReference type="Pfam" id="PF04099">
    <property type="entry name" value="Sybindin"/>
    <property type="match status" value="1"/>
</dbReference>
<dbReference type="GO" id="GO:0005794">
    <property type="term" value="C:Golgi apparatus"/>
    <property type="evidence" value="ECO:0007669"/>
    <property type="project" value="UniProtKB-SubCell"/>
</dbReference>
<dbReference type="Gene3D" id="3.30.450.70">
    <property type="match status" value="1"/>
</dbReference>
<dbReference type="Gene3D" id="6.10.250.380">
    <property type="match status" value="1"/>
</dbReference>
<dbReference type="InterPro" id="IPR036465">
    <property type="entry name" value="vWFA_dom_sf"/>
</dbReference>
<evidence type="ECO:0000256" key="5">
    <source>
        <dbReference type="ARBA" id="ARBA00022824"/>
    </source>
</evidence>
<evidence type="ECO:0000256" key="6">
    <source>
        <dbReference type="ARBA" id="ARBA00022892"/>
    </source>
</evidence>
<feature type="compositionally biased region" description="Polar residues" evidence="10">
    <location>
        <begin position="286"/>
        <end position="303"/>
    </location>
</feature>
<dbReference type="GO" id="GO:0005783">
    <property type="term" value="C:endoplasmic reticulum"/>
    <property type="evidence" value="ECO:0007669"/>
    <property type="project" value="UniProtKB-SubCell"/>
</dbReference>
<dbReference type="GO" id="GO:0043161">
    <property type="term" value="P:proteasome-mediated ubiquitin-dependent protein catabolic process"/>
    <property type="evidence" value="ECO:0007669"/>
    <property type="project" value="TreeGrafter"/>
</dbReference>
<keyword evidence="4" id="KW-0813">Transport</keyword>
<keyword evidence="6" id="KW-0931">ER-Golgi transport</keyword>
<dbReference type="SMART" id="SM00327">
    <property type="entry name" value="VWA"/>
    <property type="match status" value="1"/>
</dbReference>
<protein>
    <recommendedName>
        <fullName evidence="11">VWFA domain-containing protein</fullName>
    </recommendedName>
</protein>
<accession>A0A1B7P955</accession>
<dbReference type="GO" id="GO:0048193">
    <property type="term" value="P:Golgi vesicle transport"/>
    <property type="evidence" value="ECO:0007669"/>
    <property type="project" value="UniProtKB-ARBA"/>
</dbReference>
<feature type="coiled-coil region" evidence="9">
    <location>
        <begin position="223"/>
        <end position="250"/>
    </location>
</feature>
<dbReference type="InterPro" id="IPR002035">
    <property type="entry name" value="VWF_A"/>
</dbReference>
<evidence type="ECO:0000256" key="8">
    <source>
        <dbReference type="ARBA" id="ARBA00023034"/>
    </source>
</evidence>
<keyword evidence="5" id="KW-0256">Endoplasmic reticulum</keyword>
<dbReference type="GO" id="GO:0005634">
    <property type="term" value="C:nucleus"/>
    <property type="evidence" value="ECO:0007669"/>
    <property type="project" value="TreeGrafter"/>
</dbReference>
<evidence type="ECO:0000256" key="7">
    <source>
        <dbReference type="ARBA" id="ARBA00022942"/>
    </source>
</evidence>
<feature type="region of interest" description="Disordered" evidence="10">
    <location>
        <begin position="258"/>
        <end position="303"/>
    </location>
</feature>
<evidence type="ECO:0000313" key="12">
    <source>
        <dbReference type="EMBL" id="OAX85528.1"/>
    </source>
</evidence>
<dbReference type="SUPFAM" id="SSF64356">
    <property type="entry name" value="SNARE-like"/>
    <property type="match status" value="1"/>
</dbReference>
<feature type="domain" description="VWFA" evidence="11">
    <location>
        <begin position="5"/>
        <end position="189"/>
    </location>
</feature>
<proteinExistence type="inferred from homology"/>
<dbReference type="InterPro" id="IPR007233">
    <property type="entry name" value="TRAPPC"/>
</dbReference>
<dbReference type="Gene3D" id="3.40.50.410">
    <property type="entry name" value="von Willebrand factor, type A domain"/>
    <property type="match status" value="1"/>
</dbReference>
<comment type="caution">
    <text evidence="12">The sequence shown here is derived from an EMBL/GenBank/DDBJ whole genome shotgun (WGS) entry which is preliminary data.</text>
</comment>
<dbReference type="GO" id="GO:0005829">
    <property type="term" value="C:cytosol"/>
    <property type="evidence" value="ECO:0007669"/>
    <property type="project" value="TreeGrafter"/>
</dbReference>
<dbReference type="STRING" id="1658172.A0A1B7P955"/>
<dbReference type="OrthoDB" id="1731724at2759"/>
<comment type="subcellular location">
    <subcellularLocation>
        <location evidence="1">Endoplasmic reticulum</location>
    </subcellularLocation>
    <subcellularLocation>
        <location evidence="2">Golgi apparatus</location>
    </subcellularLocation>
</comment>
<dbReference type="FunFam" id="3.40.50.410:FF:000005">
    <property type="entry name" value="26S proteasome non-ATPase regulatory subunit 4"/>
    <property type="match status" value="1"/>
</dbReference>
<evidence type="ECO:0000256" key="4">
    <source>
        <dbReference type="ARBA" id="ARBA00022448"/>
    </source>
</evidence>
<evidence type="ECO:0000256" key="3">
    <source>
        <dbReference type="ARBA" id="ARBA00005574"/>
    </source>
</evidence>
<gene>
    <name evidence="12" type="ORF">ACJ72_00066</name>
</gene>
<dbReference type="Proteomes" id="UP000091918">
    <property type="component" value="Unassembled WGS sequence"/>
</dbReference>
<dbReference type="Pfam" id="PF13519">
    <property type="entry name" value="VWA_2"/>
    <property type="match status" value="1"/>
</dbReference>
<dbReference type="PROSITE" id="PS50234">
    <property type="entry name" value="VWFA"/>
    <property type="match status" value="1"/>
</dbReference>
<feature type="region of interest" description="Disordered" evidence="10">
    <location>
        <begin position="195"/>
        <end position="216"/>
    </location>
</feature>
<reference evidence="12 13" key="1">
    <citation type="submission" date="2015-07" db="EMBL/GenBank/DDBJ databases">
        <title>Emmonsia species relationships and genome sequence.</title>
        <authorList>
            <person name="Cuomo C.A."/>
            <person name="Schwartz I.S."/>
            <person name="Kenyon C."/>
            <person name="de Hoog G.S."/>
            <person name="Govender N.P."/>
            <person name="Botha A."/>
            <person name="Moreno L."/>
            <person name="de Vries M."/>
            <person name="Munoz J.F."/>
            <person name="Stielow J.B."/>
        </authorList>
    </citation>
    <scope>NUCLEOTIDE SEQUENCE [LARGE SCALE GENOMIC DNA]</scope>
    <source>
        <strain evidence="12 13">CBS 136260</strain>
    </source>
</reference>
<evidence type="ECO:0000256" key="9">
    <source>
        <dbReference type="SAM" id="Coils"/>
    </source>
</evidence>
<dbReference type="AlphaFoldDB" id="A0A1B7P955"/>
<dbReference type="GO" id="GO:0030008">
    <property type="term" value="C:TRAPP complex"/>
    <property type="evidence" value="ECO:0007669"/>
    <property type="project" value="InterPro"/>
</dbReference>
<evidence type="ECO:0000313" key="13">
    <source>
        <dbReference type="Proteomes" id="UP000091918"/>
    </source>
</evidence>
<keyword evidence="7" id="KW-0647">Proteasome</keyword>
<comment type="similarity">
    <text evidence="3">Belongs to the proteasome subunit S5A family.</text>
</comment>
<evidence type="ECO:0000259" key="11">
    <source>
        <dbReference type="PROSITE" id="PS50234"/>
    </source>
</evidence>
<sequence length="387" mass="41877">MVLEATMIIVDNSESSRNGDYLPTRFQAQADAINLIHSAKTQANPESSVGLMSMAGKGPEVLVTLTADIGKILDGLHRTKIRGQSHLASSIQVAGLALKHRRERAQRQRIIVFTCSPIAEDEKTLIKLAKRMKKYSVSVDFVAFGDLDDDTVKKLEAFNENVNGADGSHLAVIHPGPNLLSDSLLTTPILGGDAMGAGPGAGEEGAENGADIGFDPAADPELAFALRMSLEEEQARIEKERKEMEGMDKGERAGLEGIAEESGESQPLLDKNGEPSGGSGSGPNEATANNNSSIYNNHTTVPNPTQPITGIEVLETDKFRLTCFQTVTGTKFLLFTDPLMAGVDVVMRKIYELYADYVMKNPFYQLEMPVRCEAFDRHVGVWVKGRG</sequence>